<reference evidence="1" key="1">
    <citation type="submission" date="2023-05" db="EMBL/GenBank/DDBJ databases">
        <authorList>
            <consortium name="ELIXIR-Norway"/>
        </authorList>
    </citation>
    <scope>NUCLEOTIDE SEQUENCE</scope>
</reference>
<dbReference type="Proteomes" id="UP001162501">
    <property type="component" value="Chromosome 14"/>
</dbReference>
<dbReference type="EMBL" id="OX596098">
    <property type="protein sequence ID" value="CAM9650911.1"/>
    <property type="molecule type" value="Genomic_DNA"/>
</dbReference>
<organism evidence="1 2">
    <name type="scientific">Rangifer tarandus platyrhynchus</name>
    <name type="common">Svalbard reindeer</name>
    <dbReference type="NCBI Taxonomy" id="3082113"/>
    <lineage>
        <taxon>Eukaryota</taxon>
        <taxon>Metazoa</taxon>
        <taxon>Chordata</taxon>
        <taxon>Craniata</taxon>
        <taxon>Vertebrata</taxon>
        <taxon>Euteleostomi</taxon>
        <taxon>Mammalia</taxon>
        <taxon>Eutheria</taxon>
        <taxon>Laurasiatheria</taxon>
        <taxon>Artiodactyla</taxon>
        <taxon>Ruminantia</taxon>
        <taxon>Pecora</taxon>
        <taxon>Cervidae</taxon>
        <taxon>Odocoileinae</taxon>
        <taxon>Rangifer</taxon>
    </lineage>
</organism>
<reference evidence="1" key="2">
    <citation type="submission" date="2025-03" db="EMBL/GenBank/DDBJ databases">
        <authorList>
            <consortium name="ELIXIR-Norway"/>
            <consortium name="Elixir Norway"/>
        </authorList>
    </citation>
    <scope>NUCLEOTIDE SEQUENCE</scope>
</reference>
<sequence length="159" mass="16363">MSPGILAVAEAACGVQGDGVTPGRHVRQSWAPGPLRLLVTRARTASSGREPVLGGQPTPTSRGSYCLSLLRQLAERRLRPAPGKEQGDECIPALLPGGRCRDPGPPTPGVDALGQPEDGPLDGASPGLSTRGQWCLTVAALSRGAAPWAGTEEWAARSS</sequence>
<accession>A0AC59YGA6</accession>
<gene>
    <name evidence="1" type="ORF">MRATA1EN22A_LOCUS5519</name>
</gene>
<evidence type="ECO:0000313" key="1">
    <source>
        <dbReference type="EMBL" id="CAM9650911.1"/>
    </source>
</evidence>
<protein>
    <submittedName>
        <fullName evidence="1">Uncharacterized protein</fullName>
    </submittedName>
</protein>
<name>A0AC59YGA6_RANTA</name>
<proteinExistence type="predicted"/>
<evidence type="ECO:0000313" key="2">
    <source>
        <dbReference type="Proteomes" id="UP001162501"/>
    </source>
</evidence>